<evidence type="ECO:0000256" key="3">
    <source>
        <dbReference type="ARBA" id="ARBA00022691"/>
    </source>
</evidence>
<keyword evidence="6" id="KW-0411">Iron-sulfur</keyword>
<dbReference type="RefSeq" id="WP_200809263.1">
    <property type="nucleotide sequence ID" value="NZ_FUXP01000022.1"/>
</dbReference>
<dbReference type="InterPro" id="IPR007197">
    <property type="entry name" value="rSAM"/>
</dbReference>
<evidence type="ECO:0000256" key="2">
    <source>
        <dbReference type="ARBA" id="ARBA00022485"/>
    </source>
</evidence>
<dbReference type="AlphaFoldDB" id="A0A1T4SJQ0"/>
<name>A0A1T4SJQ0_9GAMM</name>
<keyword evidence="3" id="KW-0949">S-adenosyl-L-methionine</keyword>
<dbReference type="EMBL" id="FUXP01000022">
    <property type="protein sequence ID" value="SKA28395.1"/>
    <property type="molecule type" value="Genomic_DNA"/>
</dbReference>
<reference evidence="7 8" key="1">
    <citation type="submission" date="2017-02" db="EMBL/GenBank/DDBJ databases">
        <authorList>
            <person name="Peterson S.W."/>
        </authorList>
    </citation>
    <scope>NUCLEOTIDE SEQUENCE [LARGE SCALE GENOMIC DNA]</scope>
    <source>
        <strain evidence="7 8">DSM 21749</strain>
    </source>
</reference>
<evidence type="ECO:0000256" key="6">
    <source>
        <dbReference type="ARBA" id="ARBA00023014"/>
    </source>
</evidence>
<comment type="cofactor">
    <cofactor evidence="1">
        <name>[4Fe-4S] cluster</name>
        <dbReference type="ChEBI" id="CHEBI:49883"/>
    </cofactor>
</comment>
<evidence type="ECO:0000313" key="8">
    <source>
        <dbReference type="Proteomes" id="UP000190061"/>
    </source>
</evidence>
<dbReference type="STRING" id="1122188.SAMN02745674_02915"/>
<dbReference type="Proteomes" id="UP000190061">
    <property type="component" value="Unassembled WGS sequence"/>
</dbReference>
<dbReference type="Gene3D" id="3.20.20.70">
    <property type="entry name" value="Aldolase class I"/>
    <property type="match status" value="1"/>
</dbReference>
<dbReference type="SUPFAM" id="SSF102114">
    <property type="entry name" value="Radical SAM enzymes"/>
    <property type="match status" value="1"/>
</dbReference>
<organism evidence="7 8">
    <name type="scientific">Lysobacter spongiicola DSM 21749</name>
    <dbReference type="NCBI Taxonomy" id="1122188"/>
    <lineage>
        <taxon>Bacteria</taxon>
        <taxon>Pseudomonadati</taxon>
        <taxon>Pseudomonadota</taxon>
        <taxon>Gammaproteobacteria</taxon>
        <taxon>Lysobacterales</taxon>
        <taxon>Lysobacteraceae</taxon>
        <taxon>Novilysobacter</taxon>
    </lineage>
</organism>
<dbReference type="InterPro" id="IPR013785">
    <property type="entry name" value="Aldolase_TIM"/>
</dbReference>
<accession>A0A1T4SJQ0</accession>
<gene>
    <name evidence="7" type="ORF">SAMN02745674_02915</name>
</gene>
<evidence type="ECO:0000313" key="7">
    <source>
        <dbReference type="EMBL" id="SKA28395.1"/>
    </source>
</evidence>
<sequence length="223" mass="24983">MNIKLDLSRVHFPVTTLGPGRRLGIWFQGCSIQCPGCISADTWGSGRHLTTVGELLEQVQPWLDHADGITVTGGEPFDQPEALLELLVALRRQRHIDILVYSGHPLERLTAFLDRAEGLIDALISDPFENQQPQSIALRGSDNQRLNLLTALGRERFTAFERPLRAGDQVLDLMLDDDGSVWMAGIPRRDDLLRLRDLLRDQGHRLQVSADTAYRDARGTTRS</sequence>
<dbReference type="GO" id="GO:0051539">
    <property type="term" value="F:4 iron, 4 sulfur cluster binding"/>
    <property type="evidence" value="ECO:0007669"/>
    <property type="project" value="UniProtKB-KW"/>
</dbReference>
<keyword evidence="5" id="KW-0408">Iron</keyword>
<dbReference type="InterPro" id="IPR034457">
    <property type="entry name" value="Organic_radical-activating"/>
</dbReference>
<evidence type="ECO:0000256" key="1">
    <source>
        <dbReference type="ARBA" id="ARBA00001966"/>
    </source>
</evidence>
<evidence type="ECO:0000256" key="5">
    <source>
        <dbReference type="ARBA" id="ARBA00023004"/>
    </source>
</evidence>
<protein>
    <submittedName>
        <fullName evidence="7">Anaerobic ribonucleoside-triphosphate reductase activating protein</fullName>
    </submittedName>
</protein>
<dbReference type="GO" id="GO:0004748">
    <property type="term" value="F:ribonucleoside-diphosphate reductase activity, thioredoxin disulfide as acceptor"/>
    <property type="evidence" value="ECO:0007669"/>
    <property type="project" value="TreeGrafter"/>
</dbReference>
<dbReference type="PANTHER" id="PTHR30352">
    <property type="entry name" value="PYRUVATE FORMATE-LYASE-ACTIVATING ENZYME"/>
    <property type="match status" value="1"/>
</dbReference>
<dbReference type="Pfam" id="PF13353">
    <property type="entry name" value="Fer4_12"/>
    <property type="match status" value="1"/>
</dbReference>
<keyword evidence="4" id="KW-0479">Metal-binding</keyword>
<dbReference type="PANTHER" id="PTHR30352:SF2">
    <property type="entry name" value="ANAEROBIC RIBONUCLEOSIDE-TRIPHOSPHATE REDUCTASE-ACTIVATING PROTEIN"/>
    <property type="match status" value="1"/>
</dbReference>
<evidence type="ECO:0000256" key="4">
    <source>
        <dbReference type="ARBA" id="ARBA00022723"/>
    </source>
</evidence>
<dbReference type="InterPro" id="IPR058240">
    <property type="entry name" value="rSAM_sf"/>
</dbReference>
<proteinExistence type="predicted"/>
<keyword evidence="8" id="KW-1185">Reference proteome</keyword>
<keyword evidence="2" id="KW-0004">4Fe-4S</keyword>
<dbReference type="SFLD" id="SFLDS00029">
    <property type="entry name" value="Radical_SAM"/>
    <property type="match status" value="1"/>
</dbReference>
<dbReference type="GO" id="GO:0046872">
    <property type="term" value="F:metal ion binding"/>
    <property type="evidence" value="ECO:0007669"/>
    <property type="project" value="UniProtKB-KW"/>
</dbReference>